<sequence length="297" mass="33237">MTPQTNPETGIASLKEELNRLIEPFKEEGRKAAARLREKIRPSLLLLSNKTELTGNGGHSLFGISAVPQANADFRVPVDREGKPMRFLAQLDLQALTNCGKEHGLSIDWLPEQGLIMFFVGQNRCRDTEGPTLKDRQSFNVSLSLRQPEERQPGGGDSPLTPIRFAFCQLLPQSPQPQDLPDQIAEPLSQALAAFAAKFNRFTIDSLAGEDLFLGAWQAEYLAASQDLKIMASFCASGIGFNHKRKSDWHYQHLVQEAPNYATAFYFKMPQLPETVVLIKPEDSRAKAFEKAWLFHI</sequence>
<reference evidence="1" key="1">
    <citation type="submission" date="2021-02" db="EMBL/GenBank/DDBJ databases">
        <title>Genome-Resolved Metagenomics of a Microbial Community Performing Photosynthetic Biological Nutrient Removal.</title>
        <authorList>
            <person name="Mcdaniel E.A."/>
        </authorList>
    </citation>
    <scope>NUCLEOTIDE SEQUENCE</scope>
    <source>
        <strain evidence="1">UWPOB_OBS1</strain>
    </source>
</reference>
<evidence type="ECO:0000313" key="2">
    <source>
        <dbReference type="Proteomes" id="UP000664277"/>
    </source>
</evidence>
<dbReference type="SUPFAM" id="SSF103032">
    <property type="entry name" value="Hypothetical protein YwqG"/>
    <property type="match status" value="1"/>
</dbReference>
<dbReference type="EMBL" id="JAFLCK010000007">
    <property type="protein sequence ID" value="MBN8660090.1"/>
    <property type="molecule type" value="Genomic_DNA"/>
</dbReference>
<dbReference type="Proteomes" id="UP000664277">
    <property type="component" value="Unassembled WGS sequence"/>
</dbReference>
<evidence type="ECO:0000313" key="1">
    <source>
        <dbReference type="EMBL" id="MBN8660090.1"/>
    </source>
</evidence>
<name>A0A8J7PI09_9BACT</name>
<protein>
    <submittedName>
        <fullName evidence="1">DUF1963 domain-containing protein</fullName>
    </submittedName>
</protein>
<comment type="caution">
    <text evidence="1">The sequence shown here is derived from an EMBL/GenBank/DDBJ whole genome shotgun (WGS) entry which is preliminary data.</text>
</comment>
<dbReference type="Pfam" id="PF09234">
    <property type="entry name" value="DUF1963"/>
    <property type="match status" value="1"/>
</dbReference>
<dbReference type="AlphaFoldDB" id="A0A8J7PI09"/>
<dbReference type="InterPro" id="IPR035948">
    <property type="entry name" value="YwqG-like_sf"/>
</dbReference>
<organism evidence="1 2">
    <name type="scientific">Candidatus Obscuribacter phosphatis</name>
    <dbReference type="NCBI Taxonomy" id="1906157"/>
    <lineage>
        <taxon>Bacteria</taxon>
        <taxon>Bacillati</taxon>
        <taxon>Candidatus Melainabacteria</taxon>
        <taxon>Candidatus Obscuribacterales</taxon>
        <taxon>Candidatus Obscuribacteraceae</taxon>
        <taxon>Candidatus Obscuribacter</taxon>
    </lineage>
</organism>
<dbReference type="InterPro" id="IPR015315">
    <property type="entry name" value="DUF1963"/>
</dbReference>
<dbReference type="Gene3D" id="2.30.320.10">
    <property type="entry name" value="YwqG-like"/>
    <property type="match status" value="1"/>
</dbReference>
<gene>
    <name evidence="1" type="ORF">J0M35_06975</name>
</gene>
<proteinExistence type="predicted"/>
<accession>A0A8J7PI09</accession>